<dbReference type="Gene3D" id="3.30.70.970">
    <property type="entry name" value="RraB-like"/>
    <property type="match status" value="1"/>
</dbReference>
<comment type="caution">
    <text evidence="2">The sequence shown here is derived from an EMBL/GenBank/DDBJ whole genome shotgun (WGS) entry which is preliminary data.</text>
</comment>
<gene>
    <name evidence="2" type="ORF">J2Z79_002006</name>
</gene>
<evidence type="ECO:0000313" key="3">
    <source>
        <dbReference type="Proteomes" id="UP001519289"/>
    </source>
</evidence>
<evidence type="ECO:0000313" key="2">
    <source>
        <dbReference type="EMBL" id="MBP2018591.1"/>
    </source>
</evidence>
<protein>
    <recommendedName>
        <fullName evidence="1">Regulator of ribonuclease activity B domain-containing protein</fullName>
    </recommendedName>
</protein>
<dbReference type="EMBL" id="JAGGLG010000015">
    <property type="protein sequence ID" value="MBP2018591.1"/>
    <property type="molecule type" value="Genomic_DNA"/>
</dbReference>
<keyword evidence="3" id="KW-1185">Reference proteome</keyword>
<organism evidence="2 3">
    <name type="scientific">Symbiobacterium terraclitae</name>
    <dbReference type="NCBI Taxonomy" id="557451"/>
    <lineage>
        <taxon>Bacteria</taxon>
        <taxon>Bacillati</taxon>
        <taxon>Bacillota</taxon>
        <taxon>Clostridia</taxon>
        <taxon>Eubacteriales</taxon>
        <taxon>Symbiobacteriaceae</taxon>
        <taxon>Symbiobacterium</taxon>
    </lineage>
</organism>
<dbReference type="RefSeq" id="WP_209466719.1">
    <property type="nucleotide sequence ID" value="NZ_JAGGLG010000015.1"/>
</dbReference>
<sequence>MRPESDAERAARHAATVAAYRALVDHGGPPREPLVLEQHFFTGEAGDIDGLTAALTERGFRVESLSYDPGSTDRTWRLVVVRLELLDEVRLLALSDELDALARQFDGVYDGWLTHGDQ</sequence>
<proteinExistence type="predicted"/>
<accession>A0ABS4JUF6</accession>
<name>A0ABS4JUF6_9FIRM</name>
<feature type="domain" description="Regulator of ribonuclease activity B" evidence="1">
    <location>
        <begin position="15"/>
        <end position="113"/>
    </location>
</feature>
<dbReference type="Proteomes" id="UP001519289">
    <property type="component" value="Unassembled WGS sequence"/>
</dbReference>
<dbReference type="Pfam" id="PF06877">
    <property type="entry name" value="RraB"/>
    <property type="match status" value="1"/>
</dbReference>
<evidence type="ECO:0000259" key="1">
    <source>
        <dbReference type="Pfam" id="PF06877"/>
    </source>
</evidence>
<dbReference type="InterPro" id="IPR009671">
    <property type="entry name" value="RraB_dom"/>
</dbReference>
<reference evidence="2 3" key="1">
    <citation type="submission" date="2021-03" db="EMBL/GenBank/DDBJ databases">
        <title>Genomic Encyclopedia of Type Strains, Phase IV (KMG-IV): sequencing the most valuable type-strain genomes for metagenomic binning, comparative biology and taxonomic classification.</title>
        <authorList>
            <person name="Goeker M."/>
        </authorList>
    </citation>
    <scope>NUCLEOTIDE SEQUENCE [LARGE SCALE GENOMIC DNA]</scope>
    <source>
        <strain evidence="2 3">DSM 27138</strain>
    </source>
</reference>
<dbReference type="InterPro" id="IPR036701">
    <property type="entry name" value="RraB-like_sf"/>
</dbReference>
<dbReference type="SUPFAM" id="SSF89946">
    <property type="entry name" value="Hypothetical protein VC0424"/>
    <property type="match status" value="1"/>
</dbReference>